<dbReference type="Pfam" id="PF21524">
    <property type="entry name" value="SAMD1_WH"/>
    <property type="match status" value="1"/>
</dbReference>
<dbReference type="GO" id="GO:0034243">
    <property type="term" value="P:regulation of transcription elongation by RNA polymerase II"/>
    <property type="evidence" value="ECO:0007669"/>
    <property type="project" value="InterPro"/>
</dbReference>
<keyword evidence="12" id="KW-0539">Nucleus</keyword>
<dbReference type="InterPro" id="IPR000313">
    <property type="entry name" value="PWWP_dom"/>
</dbReference>
<dbReference type="InterPro" id="IPR002893">
    <property type="entry name" value="Znf_MYND"/>
</dbReference>
<dbReference type="InterPro" id="IPR036427">
    <property type="entry name" value="Bromodomain-like_sf"/>
</dbReference>
<evidence type="ECO:0000256" key="11">
    <source>
        <dbReference type="ARBA" id="ARBA00023163"/>
    </source>
</evidence>
<evidence type="ECO:0000256" key="1">
    <source>
        <dbReference type="ARBA" id="ARBA00004123"/>
    </source>
</evidence>
<keyword evidence="10" id="KW-0103">Bromodomain</keyword>
<keyword evidence="6" id="KW-0863">Zinc-finger</keyword>
<dbReference type="GO" id="GO:0003714">
    <property type="term" value="F:transcription corepressor activity"/>
    <property type="evidence" value="ECO:0007669"/>
    <property type="project" value="InterPro"/>
</dbReference>
<dbReference type="PANTHER" id="PTHR46379:SF1">
    <property type="entry name" value="ZINC FINGER MYND DOMAIN-CONTAINING PROTEIN 11"/>
    <property type="match status" value="1"/>
</dbReference>
<dbReference type="OrthoDB" id="6272564at2759"/>
<keyword evidence="8" id="KW-0156">Chromatin regulator</keyword>
<dbReference type="SUPFAM" id="SSF63748">
    <property type="entry name" value="Tudor/PWWP/MBT"/>
    <property type="match status" value="1"/>
</dbReference>
<name>A0A8J1UKS8_OWEFU</name>
<dbReference type="PROSITE" id="PS01360">
    <property type="entry name" value="ZF_MYND_1"/>
    <property type="match status" value="1"/>
</dbReference>
<evidence type="ECO:0000313" key="15">
    <source>
        <dbReference type="Proteomes" id="UP000749559"/>
    </source>
</evidence>
<keyword evidence="15" id="KW-1185">Reference proteome</keyword>
<dbReference type="GO" id="GO:0009966">
    <property type="term" value="P:regulation of signal transduction"/>
    <property type="evidence" value="ECO:0007669"/>
    <property type="project" value="TreeGrafter"/>
</dbReference>
<keyword evidence="9" id="KW-0805">Transcription regulation</keyword>
<feature type="compositionally biased region" description="Basic and acidic residues" evidence="13">
    <location>
        <begin position="522"/>
        <end position="551"/>
    </location>
</feature>
<dbReference type="GO" id="GO:0140006">
    <property type="term" value="F:histone H3 reader activity"/>
    <property type="evidence" value="ECO:0007669"/>
    <property type="project" value="UniProtKB-ARBA"/>
</dbReference>
<dbReference type="AlphaFoldDB" id="A0A8J1UKS8"/>
<dbReference type="Pfam" id="PF00855">
    <property type="entry name" value="PWWP"/>
    <property type="match status" value="1"/>
</dbReference>
<feature type="compositionally biased region" description="Acidic residues" evidence="13">
    <location>
        <begin position="400"/>
        <end position="412"/>
    </location>
</feature>
<dbReference type="FunFam" id="6.10.140.2220:FF:000002">
    <property type="entry name" value="Protein kinase C-binding protein 1 isoform C"/>
    <property type="match status" value="1"/>
</dbReference>
<evidence type="ECO:0000313" key="14">
    <source>
        <dbReference type="EMBL" id="CAH1788121.1"/>
    </source>
</evidence>
<evidence type="ECO:0000256" key="6">
    <source>
        <dbReference type="ARBA" id="ARBA00022771"/>
    </source>
</evidence>
<evidence type="ECO:0000256" key="9">
    <source>
        <dbReference type="ARBA" id="ARBA00023015"/>
    </source>
</evidence>
<dbReference type="Gene3D" id="6.10.140.2220">
    <property type="match status" value="1"/>
</dbReference>
<dbReference type="GO" id="GO:0003677">
    <property type="term" value="F:DNA binding"/>
    <property type="evidence" value="ECO:0007669"/>
    <property type="project" value="InterPro"/>
</dbReference>
<dbReference type="InterPro" id="IPR047268">
    <property type="entry name" value="PWWP_BS69"/>
</dbReference>
<keyword evidence="7" id="KW-0862">Zinc</keyword>
<evidence type="ECO:0000256" key="8">
    <source>
        <dbReference type="ARBA" id="ARBA00022853"/>
    </source>
</evidence>
<dbReference type="InterPro" id="IPR048589">
    <property type="entry name" value="SAMD1-like_WH"/>
</dbReference>
<organism evidence="14 15">
    <name type="scientific">Owenia fusiformis</name>
    <name type="common">Polychaete worm</name>
    <dbReference type="NCBI Taxonomy" id="6347"/>
    <lineage>
        <taxon>Eukaryota</taxon>
        <taxon>Metazoa</taxon>
        <taxon>Spiralia</taxon>
        <taxon>Lophotrochozoa</taxon>
        <taxon>Annelida</taxon>
        <taxon>Polychaeta</taxon>
        <taxon>Sedentaria</taxon>
        <taxon>Canalipalpata</taxon>
        <taxon>Sabellida</taxon>
        <taxon>Oweniida</taxon>
        <taxon>Oweniidae</taxon>
        <taxon>Owenia</taxon>
    </lineage>
</organism>
<dbReference type="InterPro" id="IPR013083">
    <property type="entry name" value="Znf_RING/FYVE/PHD"/>
</dbReference>
<feature type="compositionally biased region" description="Polar residues" evidence="13">
    <location>
        <begin position="438"/>
        <end position="449"/>
    </location>
</feature>
<feature type="region of interest" description="Disordered" evidence="13">
    <location>
        <begin position="396"/>
        <end position="551"/>
    </location>
</feature>
<dbReference type="SMART" id="SM00293">
    <property type="entry name" value="PWWP"/>
    <property type="match status" value="1"/>
</dbReference>
<dbReference type="InterPro" id="IPR011011">
    <property type="entry name" value="Znf_FYVE_PHD"/>
</dbReference>
<keyword evidence="5" id="KW-0479">Metal-binding</keyword>
<protein>
    <submittedName>
        <fullName evidence="14">Uncharacterized protein</fullName>
    </submittedName>
</protein>
<dbReference type="CDD" id="cd20159">
    <property type="entry name" value="PWWP_BS69"/>
    <property type="match status" value="1"/>
</dbReference>
<evidence type="ECO:0000256" key="7">
    <source>
        <dbReference type="ARBA" id="ARBA00022833"/>
    </source>
</evidence>
<evidence type="ECO:0000256" key="10">
    <source>
        <dbReference type="ARBA" id="ARBA00023117"/>
    </source>
</evidence>
<keyword evidence="3" id="KW-0158">Chromosome</keyword>
<reference evidence="14" key="1">
    <citation type="submission" date="2022-03" db="EMBL/GenBank/DDBJ databases">
        <authorList>
            <person name="Martin C."/>
        </authorList>
    </citation>
    <scope>NUCLEOTIDE SEQUENCE</scope>
</reference>
<dbReference type="InterPro" id="IPR047269">
    <property type="entry name" value="ZMY11"/>
</dbReference>
<dbReference type="Gene3D" id="1.20.920.10">
    <property type="entry name" value="Bromodomain-like"/>
    <property type="match status" value="1"/>
</dbReference>
<dbReference type="SUPFAM" id="SSF47370">
    <property type="entry name" value="Bromodomain"/>
    <property type="match status" value="1"/>
</dbReference>
<dbReference type="GO" id="GO:0005694">
    <property type="term" value="C:chromosome"/>
    <property type="evidence" value="ECO:0007669"/>
    <property type="project" value="UniProtKB-SubCell"/>
</dbReference>
<evidence type="ECO:0000256" key="2">
    <source>
        <dbReference type="ARBA" id="ARBA00004286"/>
    </source>
</evidence>
<dbReference type="PROSITE" id="PS52014">
    <property type="entry name" value="SAMD1_WH"/>
    <property type="match status" value="1"/>
</dbReference>
<dbReference type="Pfam" id="PF23461">
    <property type="entry name" value="ZMYND11_CC"/>
    <property type="match status" value="1"/>
</dbReference>
<dbReference type="GO" id="GO:0005634">
    <property type="term" value="C:nucleus"/>
    <property type="evidence" value="ECO:0007669"/>
    <property type="project" value="UniProtKB-SubCell"/>
</dbReference>
<dbReference type="Pfam" id="PF00439">
    <property type="entry name" value="Bromodomain"/>
    <property type="match status" value="1"/>
</dbReference>
<sequence length="659" mass="76804">MVDIHDIPDSFKPMVKCEKIPSLEVYRLETKDKRMVRPIRRRWCQPPIAEKFWKAIIYIRQQKQIPNNERICRYMMREHEMTKSECETELDYAVKDGLVMNYKMIGSKGVKTGIEQEGYKLPESDFSVSELGSHDWYCFECHDTGEVLQCSDCWRVYHTSCTGEDWSGVTFKCTLCKEIDASKRKGKISRKEINKLLYYVVKRLKEKTKELHRMGSELEDQRFHKFLFMLMDLNTMEQKTKDRMYRYLPEFLGDAKTVLHNTKLIYGAKHELSKLADAVMVDCRYDLAEIRQCKDCYYFSNAKPKNWFAEPCSPPHELVWAKQKGFSHWPAKVMKIEGNMYDVRFFGALHQRANLPKTAIKPISLSVREIGAKRTQGFIKSCEELQRHQALCARALQQQEDGEEDEESDEAPDLTFHAAGSPQPTPDSPQPKREKNRVNSMEISSSVTSIPEKPVATPESSLVTSSEDKVSASYPAKRLHVQTQTSKKLAHGKSRSAQTEPVDDSEATPAEPAGSIPAGKNCDCDKKYNKMLKDQREKQQRKLNDEKERGLQELSDRLKKDFEQDKQQAVSRAVSKNQREIEIAKRQTEERCKIEYMEEMKKLAQKHKEAISATKKKQWCYLCESEATYHCCWNTSYCSTKCQHDHWQKEHKRVCRRKR</sequence>
<dbReference type="InterPro" id="IPR057054">
    <property type="entry name" value="ZMYND11_CC"/>
</dbReference>
<gene>
    <name evidence="14" type="ORF">OFUS_LOCUS13712</name>
</gene>
<dbReference type="GO" id="GO:0008270">
    <property type="term" value="F:zinc ion binding"/>
    <property type="evidence" value="ECO:0007669"/>
    <property type="project" value="UniProtKB-KW"/>
</dbReference>
<evidence type="ECO:0000256" key="4">
    <source>
        <dbReference type="ARBA" id="ARBA00022553"/>
    </source>
</evidence>
<dbReference type="InterPro" id="IPR057053">
    <property type="entry name" value="MYND_ZMYND11_ZMYD8"/>
</dbReference>
<dbReference type="EMBL" id="CAIIXF020000007">
    <property type="protein sequence ID" value="CAH1788121.1"/>
    <property type="molecule type" value="Genomic_DNA"/>
</dbReference>
<dbReference type="PANTHER" id="PTHR46379">
    <property type="entry name" value="ZINC FINGER MYND DOMAIN-CONTAINING"/>
    <property type="match status" value="1"/>
</dbReference>
<dbReference type="PROSITE" id="PS50812">
    <property type="entry name" value="PWWP"/>
    <property type="match status" value="1"/>
</dbReference>
<dbReference type="Gene3D" id="3.30.40.10">
    <property type="entry name" value="Zinc/RING finger domain, C3HC4 (zinc finger)"/>
    <property type="match status" value="1"/>
</dbReference>
<keyword evidence="11" id="KW-0804">Transcription</keyword>
<dbReference type="SUPFAM" id="SSF57903">
    <property type="entry name" value="FYVE/PHD zinc finger"/>
    <property type="match status" value="1"/>
</dbReference>
<evidence type="ECO:0000256" key="12">
    <source>
        <dbReference type="ARBA" id="ARBA00023242"/>
    </source>
</evidence>
<evidence type="ECO:0000256" key="13">
    <source>
        <dbReference type="SAM" id="MobiDB-lite"/>
    </source>
</evidence>
<dbReference type="SUPFAM" id="SSF144232">
    <property type="entry name" value="HIT/MYND zinc finger-like"/>
    <property type="match status" value="1"/>
</dbReference>
<keyword evidence="4" id="KW-0597">Phosphoprotein</keyword>
<proteinExistence type="predicted"/>
<dbReference type="Proteomes" id="UP000749559">
    <property type="component" value="Unassembled WGS sequence"/>
</dbReference>
<evidence type="ECO:0000256" key="5">
    <source>
        <dbReference type="ARBA" id="ARBA00022723"/>
    </source>
</evidence>
<dbReference type="InterPro" id="IPR001487">
    <property type="entry name" value="Bromodomain"/>
</dbReference>
<comment type="subcellular location">
    <subcellularLocation>
        <location evidence="2">Chromosome</location>
    </subcellularLocation>
    <subcellularLocation>
        <location evidence="1">Nucleus</location>
    </subcellularLocation>
</comment>
<dbReference type="Gene3D" id="2.30.30.140">
    <property type="match status" value="1"/>
</dbReference>
<evidence type="ECO:0000256" key="3">
    <source>
        <dbReference type="ARBA" id="ARBA00022454"/>
    </source>
</evidence>
<comment type="caution">
    <text evidence="14">The sequence shown here is derived from an EMBL/GenBank/DDBJ whole genome shotgun (WGS) entry which is preliminary data.</text>
</comment>
<dbReference type="PROSITE" id="PS50865">
    <property type="entry name" value="ZF_MYND_2"/>
    <property type="match status" value="1"/>
</dbReference>
<accession>A0A8J1UKS8</accession>
<dbReference type="Pfam" id="PF24324">
    <property type="entry name" value="MYND_ZMYND11_ZMYD8"/>
    <property type="match status" value="1"/>
</dbReference>